<dbReference type="InterPro" id="IPR036179">
    <property type="entry name" value="Ig-like_dom_sf"/>
</dbReference>
<proteinExistence type="predicted"/>
<sequence>MFTYFNSLVLAKEEQKFCRHVSRLFVCFFLVVPSAHFSLTVIPANQPVYIGQEVIFTCQVKGFKPPRDYAVLFKRNDRGISEKCQAYQKQLYEVVCEPDDWRKATTYKLYVKSVSWDDRGDWFCIYAANSTQQRLDVYAPAKLEKMRVVGLSFPASGSVEKPVGTGAGGPSGSGSIVGTEVSMTSALHTGAIGDAPATHIGLGTRTNPYDLRRGLGLQLTCETTCGYPDASISWLVSNETTSRPGNTTISPNQISSRECNRSAATHAMTSTRSTLMVQCVQLGLVGLNQVECAVSGPQYSDPRPTRHVYVLCPDEYELNQQRQAVGLSADARLRRRGERPMLLTNGEVVGIAVGSAMAFILLFAGCLIIRGNRKESPLPFNGHFLGQRV</sequence>
<protein>
    <recommendedName>
        <fullName evidence="2">Ig-like domain-containing protein</fullName>
    </recommendedName>
</protein>
<evidence type="ECO:0000313" key="4">
    <source>
        <dbReference type="Proteomes" id="UP000230066"/>
    </source>
</evidence>
<evidence type="ECO:0000256" key="1">
    <source>
        <dbReference type="SAM" id="Phobius"/>
    </source>
</evidence>
<evidence type="ECO:0000313" key="3">
    <source>
        <dbReference type="EMBL" id="THD27671.1"/>
    </source>
</evidence>
<dbReference type="InterPro" id="IPR007110">
    <property type="entry name" value="Ig-like_dom"/>
</dbReference>
<feature type="transmembrane region" description="Helical" evidence="1">
    <location>
        <begin position="21"/>
        <end position="42"/>
    </location>
</feature>
<reference evidence="3" key="1">
    <citation type="submission" date="2019-03" db="EMBL/GenBank/DDBJ databases">
        <title>Improved annotation for the trematode Fasciola hepatica.</title>
        <authorList>
            <person name="Choi Y.-J."/>
            <person name="Martin J."/>
            <person name="Mitreva M."/>
        </authorList>
    </citation>
    <scope>NUCLEOTIDE SEQUENCE [LARGE SCALE GENOMIC DNA]</scope>
</reference>
<keyword evidence="1" id="KW-0812">Transmembrane</keyword>
<feature type="domain" description="Ig-like" evidence="2">
    <location>
        <begin position="33"/>
        <end position="136"/>
    </location>
</feature>
<feature type="transmembrane region" description="Helical" evidence="1">
    <location>
        <begin position="348"/>
        <end position="369"/>
    </location>
</feature>
<evidence type="ECO:0000259" key="2">
    <source>
        <dbReference type="PROSITE" id="PS50835"/>
    </source>
</evidence>
<dbReference type="EMBL" id="JXXN02000356">
    <property type="protein sequence ID" value="THD27671.1"/>
    <property type="molecule type" value="Genomic_DNA"/>
</dbReference>
<keyword evidence="1" id="KW-1133">Transmembrane helix</keyword>
<keyword evidence="4" id="KW-1185">Reference proteome</keyword>
<dbReference type="SUPFAM" id="SSF48726">
    <property type="entry name" value="Immunoglobulin"/>
    <property type="match status" value="1"/>
</dbReference>
<dbReference type="InterPro" id="IPR013783">
    <property type="entry name" value="Ig-like_fold"/>
</dbReference>
<keyword evidence="1" id="KW-0472">Membrane</keyword>
<gene>
    <name evidence="3" type="ORF">D915_001537</name>
</gene>
<feature type="domain" description="Ig-like" evidence="2">
    <location>
        <begin position="196"/>
        <end position="309"/>
    </location>
</feature>
<dbReference type="Proteomes" id="UP000230066">
    <property type="component" value="Unassembled WGS sequence"/>
</dbReference>
<name>A0A4E0RLW5_FASHE</name>
<dbReference type="AlphaFoldDB" id="A0A4E0RLW5"/>
<dbReference type="Gene3D" id="2.60.40.10">
    <property type="entry name" value="Immunoglobulins"/>
    <property type="match status" value="1"/>
</dbReference>
<comment type="caution">
    <text evidence="3">The sequence shown here is derived from an EMBL/GenBank/DDBJ whole genome shotgun (WGS) entry which is preliminary data.</text>
</comment>
<organism evidence="3 4">
    <name type="scientific">Fasciola hepatica</name>
    <name type="common">Liver fluke</name>
    <dbReference type="NCBI Taxonomy" id="6192"/>
    <lineage>
        <taxon>Eukaryota</taxon>
        <taxon>Metazoa</taxon>
        <taxon>Spiralia</taxon>
        <taxon>Lophotrochozoa</taxon>
        <taxon>Platyhelminthes</taxon>
        <taxon>Trematoda</taxon>
        <taxon>Digenea</taxon>
        <taxon>Plagiorchiida</taxon>
        <taxon>Echinostomata</taxon>
        <taxon>Echinostomatoidea</taxon>
        <taxon>Fasciolidae</taxon>
        <taxon>Fasciola</taxon>
    </lineage>
</organism>
<dbReference type="PROSITE" id="PS50835">
    <property type="entry name" value="IG_LIKE"/>
    <property type="match status" value="2"/>
</dbReference>
<accession>A0A4E0RLW5</accession>